<accession>A0A061SQQ4</accession>
<sequence length="309" mass="33370">MNRPALPYLAAIAAFALVAAECALRWGIGLGDPPLARLDRATEYELVPSATYRRWGNTISINANGMRAPENPDTPASDERHLLLIGDSVVYGGHFLDQTETISAQLRHALEADPDLDGCNVRVLPMAVSSWGPVNQSAFLAERGTFGSSVAGIVVSAHDLYDVPQTASDILPYRQAPSWSAIGDAVQAVIERKEQAAYAGADLAPLEARERQSLEALDRMARMLRDQGVHPFLIYHPTQQERGGTVKPAKARFAQWSRGQGISLIDLGDVRMQVGDYRDDIHPAAPGAGRIAHHLAPVLATALQPCNDS</sequence>
<organism evidence="1 2">
    <name type="scientific">Sulfitobacter mediterraneus</name>
    <dbReference type="NCBI Taxonomy" id="83219"/>
    <lineage>
        <taxon>Bacteria</taxon>
        <taxon>Pseudomonadati</taxon>
        <taxon>Pseudomonadota</taxon>
        <taxon>Alphaproteobacteria</taxon>
        <taxon>Rhodobacterales</taxon>
        <taxon>Roseobacteraceae</taxon>
        <taxon>Sulfitobacter</taxon>
    </lineage>
</organism>
<gene>
    <name evidence="1" type="ORF">PM02_16360</name>
</gene>
<dbReference type="RefSeq" id="WP_051584212.1">
    <property type="nucleotide sequence ID" value="NZ_JEMU01000016.1"/>
</dbReference>
<evidence type="ECO:0008006" key="3">
    <source>
        <dbReference type="Google" id="ProtNLM"/>
    </source>
</evidence>
<evidence type="ECO:0000313" key="2">
    <source>
        <dbReference type="Proteomes" id="UP000027337"/>
    </source>
</evidence>
<dbReference type="eggNOG" id="COG2755">
    <property type="taxonomic scope" value="Bacteria"/>
</dbReference>
<dbReference type="SUPFAM" id="SSF52266">
    <property type="entry name" value="SGNH hydrolase"/>
    <property type="match status" value="1"/>
</dbReference>
<dbReference type="Proteomes" id="UP000027337">
    <property type="component" value="Unassembled WGS sequence"/>
</dbReference>
<protein>
    <recommendedName>
        <fullName evidence="3">SGNH hydrolase-type esterase domain-containing protein</fullName>
    </recommendedName>
</protein>
<dbReference type="InterPro" id="IPR036514">
    <property type="entry name" value="SGNH_hydro_sf"/>
</dbReference>
<keyword evidence="2" id="KW-1185">Reference proteome</keyword>
<comment type="caution">
    <text evidence="1">The sequence shown here is derived from an EMBL/GenBank/DDBJ whole genome shotgun (WGS) entry which is preliminary data.</text>
</comment>
<dbReference type="Gene3D" id="3.40.50.1110">
    <property type="entry name" value="SGNH hydrolase"/>
    <property type="match status" value="1"/>
</dbReference>
<dbReference type="AlphaFoldDB" id="A0A061SQQ4"/>
<proteinExistence type="predicted"/>
<name>A0A061SQQ4_9RHOB</name>
<dbReference type="GO" id="GO:0016788">
    <property type="term" value="F:hydrolase activity, acting on ester bonds"/>
    <property type="evidence" value="ECO:0007669"/>
    <property type="project" value="UniProtKB-ARBA"/>
</dbReference>
<evidence type="ECO:0000313" key="1">
    <source>
        <dbReference type="EMBL" id="KAJ01998.1"/>
    </source>
</evidence>
<reference evidence="1 2" key="1">
    <citation type="journal article" date="2014" name="Genome Announc.">
        <title>Draft Genome Sequences of Two Isolates of the Roseobacter Group, Sulfitobacter sp. Strains 3SOLIMAR09 and 1FIGIMAR09, from Harbors of Mallorca Island (Mediterranean Sea).</title>
        <authorList>
            <person name="Mas-Llado M."/>
            <person name="Pina-Villalonga J.M."/>
            <person name="Brunet-Galmes I."/>
            <person name="Nogales B."/>
            <person name="Bosch R."/>
        </authorList>
    </citation>
    <scope>NUCLEOTIDE SEQUENCE [LARGE SCALE GENOMIC DNA]</scope>
    <source>
        <strain evidence="1 2">1FIGIMAR09</strain>
    </source>
</reference>
<dbReference type="STRING" id="83219.PM02_16360"/>
<dbReference type="EMBL" id="JEMU01000016">
    <property type="protein sequence ID" value="KAJ01998.1"/>
    <property type="molecule type" value="Genomic_DNA"/>
</dbReference>